<evidence type="ECO:0000313" key="2">
    <source>
        <dbReference type="Proteomes" id="UP001179647"/>
    </source>
</evidence>
<organism evidence="1 2">
    <name type="scientific">Vagococcus intermedius</name>
    <dbReference type="NCBI Taxonomy" id="2991418"/>
    <lineage>
        <taxon>Bacteria</taxon>
        <taxon>Bacillati</taxon>
        <taxon>Bacillota</taxon>
        <taxon>Bacilli</taxon>
        <taxon>Lactobacillales</taxon>
        <taxon>Enterococcaceae</taxon>
        <taxon>Vagococcus</taxon>
    </lineage>
</organism>
<proteinExistence type="predicted"/>
<name>A0AAF0CW80_9ENTE</name>
<dbReference type="EMBL" id="CP110232">
    <property type="protein sequence ID" value="WEG73971.1"/>
    <property type="molecule type" value="Genomic_DNA"/>
</dbReference>
<sequence length="113" mass="12990">MFDDYLKVDPLLLVEALRDISTILGDSDDTPISGALFCIKHNWEFDVRNKIWSALDRLILVEPVANLHFSTVDDFLRSEVPLLEDLTQTEMKVLIKSFAKTVNLELYEFSQSI</sequence>
<dbReference type="RefSeq" id="WP_275469770.1">
    <property type="nucleotide sequence ID" value="NZ_CP110232.1"/>
</dbReference>
<dbReference type="AlphaFoldDB" id="A0AAF0CW80"/>
<protein>
    <submittedName>
        <fullName evidence="1">Uncharacterized protein</fullName>
    </submittedName>
</protein>
<keyword evidence="2" id="KW-1185">Reference proteome</keyword>
<reference evidence="1" key="1">
    <citation type="submission" date="2022-10" db="EMBL/GenBank/DDBJ databases">
        <title>Vagococcus sp. isolated from poultry meat.</title>
        <authorList>
            <person name="Johansson P."/>
            <person name="Bjorkroth J."/>
        </authorList>
    </citation>
    <scope>NUCLEOTIDE SEQUENCE</scope>
    <source>
        <strain evidence="1">STAA11</strain>
    </source>
</reference>
<dbReference type="KEGG" id="vie:OL234_03410"/>
<evidence type="ECO:0000313" key="1">
    <source>
        <dbReference type="EMBL" id="WEG73971.1"/>
    </source>
</evidence>
<dbReference type="Proteomes" id="UP001179647">
    <property type="component" value="Chromosome"/>
</dbReference>
<accession>A0AAF0CW80</accession>
<gene>
    <name evidence="1" type="ORF">OL234_03410</name>
</gene>